<gene>
    <name evidence="2" type="ORF">FDT80_02845</name>
</gene>
<sequence length="59" mass="6652">MANKRTGVLINIVEAVNAAVQRALIGACHRLGRKHLQRCLGETIWRWNHRAPPTPRRGS</sequence>
<evidence type="ECO:0000259" key="1">
    <source>
        <dbReference type="Pfam" id="PF12762"/>
    </source>
</evidence>
<dbReference type="Proteomes" id="UP000309550">
    <property type="component" value="Unassembled WGS sequence"/>
</dbReference>
<dbReference type="EMBL" id="VANS01000001">
    <property type="protein sequence ID" value="TMM54549.1"/>
    <property type="molecule type" value="Genomic_DNA"/>
</dbReference>
<organism evidence="2 3">
    <name type="scientific">Sulfitobacter sabulilitoris</name>
    <dbReference type="NCBI Taxonomy" id="2562655"/>
    <lineage>
        <taxon>Bacteria</taxon>
        <taxon>Pseudomonadati</taxon>
        <taxon>Pseudomonadota</taxon>
        <taxon>Alphaproteobacteria</taxon>
        <taxon>Rhodobacterales</taxon>
        <taxon>Roseobacteraceae</taxon>
        <taxon>Sulfitobacter</taxon>
    </lineage>
</organism>
<feature type="domain" description="ISXO2-like transposase" evidence="1">
    <location>
        <begin position="5"/>
        <end position="48"/>
    </location>
</feature>
<accession>A0A5S3PJI1</accession>
<evidence type="ECO:0000313" key="2">
    <source>
        <dbReference type="EMBL" id="TMM54549.1"/>
    </source>
</evidence>
<evidence type="ECO:0000313" key="3">
    <source>
        <dbReference type="Proteomes" id="UP000309550"/>
    </source>
</evidence>
<comment type="caution">
    <text evidence="2">The sequence shown here is derived from an EMBL/GenBank/DDBJ whole genome shotgun (WGS) entry which is preliminary data.</text>
</comment>
<reference evidence="2 3" key="1">
    <citation type="submission" date="2019-05" db="EMBL/GenBank/DDBJ databases">
        <title>Sulfitobacter sabulilitoris sp. nov., isolated from a marine sand.</title>
        <authorList>
            <person name="Yoon J.-H."/>
        </authorList>
    </citation>
    <scope>NUCLEOTIDE SEQUENCE [LARGE SCALE GENOMIC DNA]</scope>
    <source>
        <strain evidence="2 3">HSMS-29</strain>
    </source>
</reference>
<protein>
    <submittedName>
        <fullName evidence="2">Transposase</fullName>
    </submittedName>
</protein>
<name>A0A5S3PJI1_9RHOB</name>
<proteinExistence type="predicted"/>
<dbReference type="OrthoDB" id="271821at2"/>
<dbReference type="AlphaFoldDB" id="A0A5S3PJI1"/>
<dbReference type="Pfam" id="PF12762">
    <property type="entry name" value="DDE_Tnp_IS1595"/>
    <property type="match status" value="1"/>
</dbReference>
<dbReference type="InterPro" id="IPR024445">
    <property type="entry name" value="Tnp_ISXO2-like"/>
</dbReference>
<keyword evidence="3" id="KW-1185">Reference proteome</keyword>